<feature type="chain" id="PRO_5007565883" description="Secreted protein" evidence="1">
    <location>
        <begin position="28"/>
        <end position="134"/>
    </location>
</feature>
<evidence type="ECO:0000313" key="3">
    <source>
        <dbReference type="Proteomes" id="UP000075604"/>
    </source>
</evidence>
<accession>A0A150PGB1</accession>
<protein>
    <recommendedName>
        <fullName evidence="4">Secreted protein</fullName>
    </recommendedName>
</protein>
<proteinExistence type="predicted"/>
<name>A0A150PGB1_SORCE</name>
<keyword evidence="1" id="KW-0732">Signal</keyword>
<evidence type="ECO:0000313" key="2">
    <source>
        <dbReference type="EMBL" id="KYF54723.1"/>
    </source>
</evidence>
<gene>
    <name evidence="2" type="ORF">BE04_24505</name>
</gene>
<dbReference type="PROSITE" id="PS51318">
    <property type="entry name" value="TAT"/>
    <property type="match status" value="1"/>
</dbReference>
<sequence length="134" mass="14467">MKLDRRVLIRRTLIAAAAVLPIAAAVAASVPKDAVAGCQITVRVHNSGSQSFAVDWDESKVKARGGTWDKLANNSSEQVDPGETKSIVYGALFNCGANRRYQIHTTRGGDEETTYFPGPDSWTTDQTPTINVSM</sequence>
<feature type="signal peptide" evidence="1">
    <location>
        <begin position="1"/>
        <end position="27"/>
    </location>
</feature>
<evidence type="ECO:0008006" key="4">
    <source>
        <dbReference type="Google" id="ProtNLM"/>
    </source>
</evidence>
<dbReference type="InterPro" id="IPR006311">
    <property type="entry name" value="TAT_signal"/>
</dbReference>
<reference evidence="2 3" key="1">
    <citation type="submission" date="2014-02" db="EMBL/GenBank/DDBJ databases">
        <title>The small core and large imbalanced accessory genome model reveals a collaborative survival strategy of Sorangium cellulosum strains in nature.</title>
        <authorList>
            <person name="Han K."/>
            <person name="Peng R."/>
            <person name="Blom J."/>
            <person name="Li Y.-Z."/>
        </authorList>
    </citation>
    <scope>NUCLEOTIDE SEQUENCE [LARGE SCALE GENOMIC DNA]</scope>
    <source>
        <strain evidence="2 3">So0157-18</strain>
    </source>
</reference>
<organism evidence="2 3">
    <name type="scientific">Sorangium cellulosum</name>
    <name type="common">Polyangium cellulosum</name>
    <dbReference type="NCBI Taxonomy" id="56"/>
    <lineage>
        <taxon>Bacteria</taxon>
        <taxon>Pseudomonadati</taxon>
        <taxon>Myxococcota</taxon>
        <taxon>Polyangia</taxon>
        <taxon>Polyangiales</taxon>
        <taxon>Polyangiaceae</taxon>
        <taxon>Sorangium</taxon>
    </lineage>
</organism>
<dbReference type="EMBL" id="JELX01002646">
    <property type="protein sequence ID" value="KYF54723.1"/>
    <property type="molecule type" value="Genomic_DNA"/>
</dbReference>
<evidence type="ECO:0000256" key="1">
    <source>
        <dbReference type="SAM" id="SignalP"/>
    </source>
</evidence>
<dbReference type="AlphaFoldDB" id="A0A150PGB1"/>
<comment type="caution">
    <text evidence="2">The sequence shown here is derived from an EMBL/GenBank/DDBJ whole genome shotgun (WGS) entry which is preliminary data.</text>
</comment>
<dbReference type="Proteomes" id="UP000075604">
    <property type="component" value="Unassembled WGS sequence"/>
</dbReference>